<dbReference type="OrthoDB" id="10681573at2759"/>
<protein>
    <submittedName>
        <fullName evidence="2">Uncharacterized protein</fullName>
    </submittedName>
</protein>
<name>A0A8H5D482_9AGAR</name>
<feature type="region of interest" description="Disordered" evidence="1">
    <location>
        <begin position="339"/>
        <end position="368"/>
    </location>
</feature>
<proteinExistence type="predicted"/>
<evidence type="ECO:0000313" key="3">
    <source>
        <dbReference type="Proteomes" id="UP000559027"/>
    </source>
</evidence>
<reference evidence="2 3" key="1">
    <citation type="journal article" date="2020" name="ISME J.">
        <title>Uncovering the hidden diversity of litter-decomposition mechanisms in mushroom-forming fungi.</title>
        <authorList>
            <person name="Floudas D."/>
            <person name="Bentzer J."/>
            <person name="Ahren D."/>
            <person name="Johansson T."/>
            <person name="Persson P."/>
            <person name="Tunlid A."/>
        </authorList>
    </citation>
    <scope>NUCLEOTIDE SEQUENCE [LARGE SCALE GENOMIC DNA]</scope>
    <source>
        <strain evidence="2 3">CBS 146.42</strain>
    </source>
</reference>
<dbReference type="EMBL" id="JAACJO010000012">
    <property type="protein sequence ID" value="KAF5351937.1"/>
    <property type="molecule type" value="Genomic_DNA"/>
</dbReference>
<gene>
    <name evidence="2" type="ORF">D9756_007662</name>
</gene>
<evidence type="ECO:0000313" key="2">
    <source>
        <dbReference type="EMBL" id="KAF5351937.1"/>
    </source>
</evidence>
<evidence type="ECO:0000256" key="1">
    <source>
        <dbReference type="SAM" id="MobiDB-lite"/>
    </source>
</evidence>
<dbReference type="Proteomes" id="UP000559027">
    <property type="component" value="Unassembled WGS sequence"/>
</dbReference>
<feature type="region of interest" description="Disordered" evidence="1">
    <location>
        <begin position="421"/>
        <end position="440"/>
    </location>
</feature>
<accession>A0A8H5D482</accession>
<feature type="compositionally biased region" description="Polar residues" evidence="1">
    <location>
        <begin position="342"/>
        <end position="355"/>
    </location>
</feature>
<feature type="compositionally biased region" description="Polar residues" evidence="1">
    <location>
        <begin position="87"/>
        <end position="98"/>
    </location>
</feature>
<feature type="compositionally biased region" description="Polar residues" evidence="1">
    <location>
        <begin position="69"/>
        <end position="78"/>
    </location>
</feature>
<sequence length="521" mass="55049">MVQARACQSFDPTKDPRSPPKVATYSMPASTATQDPRPRPPSISTSAPLPAFFQVEGPNLRPNSGAAPVSTSTGQVTQDPRPRQRLATKSNSPCSLLSAQVKDPRKQSRTTSIIPPIILTPSNPAPAATITLASVPNSKTSFDVVHPQGSEPKQLHTSDIVKKLPRIPKIRPNSSASTGALPAINASRAPVHAMTSPSIPASARSNTITSASQSIRLGPVVSDALPPSTPKQQHRPEPVALASEFGATMSTFSLPSPLSPTIPCSGIANYNLKTRNVLPSPVHRPFSPPLATSRELARGSCCSMSASQPITLPITPPPTPTVRSPAFSITTSLAISVPQPLEDQSPTSATNSGFPTSHIKPGDTEEESPATLAITDESLVLSPGLAGMNADLSPGEPMDTTPDHPEPIICLPSPSLEPVIPQPNLKKSQASGAKDRPNTSPLRLARVLSGQVKKSSPLTRTMTDATFQTHRITNAPSRSAVIQRAPRSRSSLYMDTHKCDRCKSDGTRDCVVCRILKRADS</sequence>
<dbReference type="AlphaFoldDB" id="A0A8H5D482"/>
<keyword evidence="3" id="KW-1185">Reference proteome</keyword>
<comment type="caution">
    <text evidence="2">The sequence shown here is derived from an EMBL/GenBank/DDBJ whole genome shotgun (WGS) entry which is preliminary data.</text>
</comment>
<organism evidence="2 3">
    <name type="scientific">Leucocoprinus leucothites</name>
    <dbReference type="NCBI Taxonomy" id="201217"/>
    <lineage>
        <taxon>Eukaryota</taxon>
        <taxon>Fungi</taxon>
        <taxon>Dikarya</taxon>
        <taxon>Basidiomycota</taxon>
        <taxon>Agaricomycotina</taxon>
        <taxon>Agaricomycetes</taxon>
        <taxon>Agaricomycetidae</taxon>
        <taxon>Agaricales</taxon>
        <taxon>Agaricineae</taxon>
        <taxon>Agaricaceae</taxon>
        <taxon>Leucocoprinus</taxon>
    </lineage>
</organism>
<feature type="region of interest" description="Disordered" evidence="1">
    <location>
        <begin position="1"/>
        <end position="110"/>
    </location>
</feature>